<dbReference type="Pfam" id="PF16815">
    <property type="entry name" value="HRI1"/>
    <property type="match status" value="1"/>
</dbReference>
<keyword evidence="5" id="KW-0963">Cytoplasm</keyword>
<dbReference type="Gene3D" id="2.40.128.320">
    <property type="entry name" value="Protein HRI1, N-terminal domain"/>
    <property type="match status" value="1"/>
</dbReference>
<evidence type="ECO:0000256" key="3">
    <source>
        <dbReference type="ARBA" id="ARBA00005229"/>
    </source>
</evidence>
<organism evidence="7 8">
    <name type="scientific">Staphylotrichum tortipilum</name>
    <dbReference type="NCBI Taxonomy" id="2831512"/>
    <lineage>
        <taxon>Eukaryota</taxon>
        <taxon>Fungi</taxon>
        <taxon>Dikarya</taxon>
        <taxon>Ascomycota</taxon>
        <taxon>Pezizomycotina</taxon>
        <taxon>Sordariomycetes</taxon>
        <taxon>Sordariomycetidae</taxon>
        <taxon>Sordariales</taxon>
        <taxon>Chaetomiaceae</taxon>
        <taxon>Staphylotrichum</taxon>
    </lineage>
</organism>
<dbReference type="CDD" id="cd11693">
    <property type="entry name" value="HRI1_C_like"/>
    <property type="match status" value="1"/>
</dbReference>
<dbReference type="GO" id="GO:0005737">
    <property type="term" value="C:cytoplasm"/>
    <property type="evidence" value="ECO:0007669"/>
    <property type="project" value="UniProtKB-SubCell"/>
</dbReference>
<gene>
    <name evidence="7" type="ORF">C8A05DRAFT_38852</name>
</gene>
<dbReference type="InterPro" id="IPR043047">
    <property type="entry name" value="Hri1_N_sf"/>
</dbReference>
<evidence type="ECO:0000256" key="1">
    <source>
        <dbReference type="ARBA" id="ARBA00004123"/>
    </source>
</evidence>
<keyword evidence="8" id="KW-1185">Reference proteome</keyword>
<dbReference type="GO" id="GO:0005634">
    <property type="term" value="C:nucleus"/>
    <property type="evidence" value="ECO:0007669"/>
    <property type="project" value="UniProtKB-SubCell"/>
</dbReference>
<protein>
    <recommendedName>
        <fullName evidence="4">Protein HRI1</fullName>
    </recommendedName>
</protein>
<proteinExistence type="inferred from homology"/>
<accession>A0AAN6RNW6</accession>
<evidence type="ECO:0000313" key="8">
    <source>
        <dbReference type="Proteomes" id="UP001303889"/>
    </source>
</evidence>
<reference evidence="7" key="1">
    <citation type="journal article" date="2023" name="Mol. Phylogenet. Evol.">
        <title>Genome-scale phylogeny and comparative genomics of the fungal order Sordariales.</title>
        <authorList>
            <person name="Hensen N."/>
            <person name="Bonometti L."/>
            <person name="Westerberg I."/>
            <person name="Brannstrom I.O."/>
            <person name="Guillou S."/>
            <person name="Cros-Aarteil S."/>
            <person name="Calhoun S."/>
            <person name="Haridas S."/>
            <person name="Kuo A."/>
            <person name="Mondo S."/>
            <person name="Pangilinan J."/>
            <person name="Riley R."/>
            <person name="LaButti K."/>
            <person name="Andreopoulos B."/>
            <person name="Lipzen A."/>
            <person name="Chen C."/>
            <person name="Yan M."/>
            <person name="Daum C."/>
            <person name="Ng V."/>
            <person name="Clum A."/>
            <person name="Steindorff A."/>
            <person name="Ohm R.A."/>
            <person name="Martin F."/>
            <person name="Silar P."/>
            <person name="Natvig D.O."/>
            <person name="Lalanne C."/>
            <person name="Gautier V."/>
            <person name="Ament-Velasquez S.L."/>
            <person name="Kruys A."/>
            <person name="Hutchinson M.I."/>
            <person name="Powell A.J."/>
            <person name="Barry K."/>
            <person name="Miller A.N."/>
            <person name="Grigoriev I.V."/>
            <person name="Debuchy R."/>
            <person name="Gladieux P."/>
            <person name="Hiltunen Thoren M."/>
            <person name="Johannesson H."/>
        </authorList>
    </citation>
    <scope>NUCLEOTIDE SEQUENCE</scope>
    <source>
        <strain evidence="7">CBS 103.79</strain>
    </source>
</reference>
<keyword evidence="6" id="KW-0539">Nucleus</keyword>
<evidence type="ECO:0000256" key="6">
    <source>
        <dbReference type="ARBA" id="ARBA00023242"/>
    </source>
</evidence>
<dbReference type="InterPro" id="IPR031818">
    <property type="entry name" value="Hri1"/>
</dbReference>
<evidence type="ECO:0000313" key="7">
    <source>
        <dbReference type="EMBL" id="KAK3897590.1"/>
    </source>
</evidence>
<dbReference type="AlphaFoldDB" id="A0AAN6RNW6"/>
<comment type="subcellular location">
    <subcellularLocation>
        <location evidence="2">Cytoplasm</location>
    </subcellularLocation>
    <subcellularLocation>
        <location evidence="1">Nucleus</location>
    </subcellularLocation>
</comment>
<dbReference type="EMBL" id="MU856122">
    <property type="protein sequence ID" value="KAK3897590.1"/>
    <property type="molecule type" value="Genomic_DNA"/>
</dbReference>
<sequence>MCDISIREYIRWLPDVASEPTSTIVLTTPQRRFVDIRVLKPAASADGAGDAVLSLSRLDWAIAGTSSSAMIPSRNDSSKEIKHSQWAHWIDSRSADCDGVIDEGDMFDDPSDLALTLETGRMLNPATGVDADYEEVWRSEPIQMVPGPGGEAAVTCLALQMEGSGEGVKRGLLVRLGQYCQAFARDGDEIALERLKWDPDQQRWASLVRIGRLEFPTDIATCLAHEARIDDEVKVGSTVWKVIERL</sequence>
<dbReference type="CDD" id="cd11692">
    <property type="entry name" value="HRI1_N_like"/>
    <property type="match status" value="1"/>
</dbReference>
<evidence type="ECO:0000256" key="5">
    <source>
        <dbReference type="ARBA" id="ARBA00022490"/>
    </source>
</evidence>
<reference evidence="7" key="2">
    <citation type="submission" date="2023-05" db="EMBL/GenBank/DDBJ databases">
        <authorList>
            <consortium name="Lawrence Berkeley National Laboratory"/>
            <person name="Steindorff A."/>
            <person name="Hensen N."/>
            <person name="Bonometti L."/>
            <person name="Westerberg I."/>
            <person name="Brannstrom I.O."/>
            <person name="Guillou S."/>
            <person name="Cros-Aarteil S."/>
            <person name="Calhoun S."/>
            <person name="Haridas S."/>
            <person name="Kuo A."/>
            <person name="Mondo S."/>
            <person name="Pangilinan J."/>
            <person name="Riley R."/>
            <person name="Labutti K."/>
            <person name="Andreopoulos B."/>
            <person name="Lipzen A."/>
            <person name="Chen C."/>
            <person name="Yanf M."/>
            <person name="Daum C."/>
            <person name="Ng V."/>
            <person name="Clum A."/>
            <person name="Ohm R."/>
            <person name="Martin F."/>
            <person name="Silar P."/>
            <person name="Natvig D."/>
            <person name="Lalanne C."/>
            <person name="Gautier V."/>
            <person name="Ament-Velasquez S.L."/>
            <person name="Kruys A."/>
            <person name="Hutchinson M.I."/>
            <person name="Powell A.J."/>
            <person name="Barry K."/>
            <person name="Miller A.N."/>
            <person name="Grigoriev I.V."/>
            <person name="Debuchy R."/>
            <person name="Gladieux P."/>
            <person name="Thoren M.H."/>
            <person name="Johannesson H."/>
        </authorList>
    </citation>
    <scope>NUCLEOTIDE SEQUENCE</scope>
    <source>
        <strain evidence="7">CBS 103.79</strain>
    </source>
</reference>
<evidence type="ECO:0000256" key="2">
    <source>
        <dbReference type="ARBA" id="ARBA00004496"/>
    </source>
</evidence>
<dbReference type="Proteomes" id="UP001303889">
    <property type="component" value="Unassembled WGS sequence"/>
</dbReference>
<name>A0AAN6RNW6_9PEZI</name>
<dbReference type="InterPro" id="IPR038744">
    <property type="entry name" value="Hri1_N"/>
</dbReference>
<evidence type="ECO:0000256" key="4">
    <source>
        <dbReference type="ARBA" id="ARBA00017063"/>
    </source>
</evidence>
<comment type="similarity">
    <text evidence="3">Belongs to the HRI1 family.</text>
</comment>
<comment type="caution">
    <text evidence="7">The sequence shown here is derived from an EMBL/GenBank/DDBJ whole genome shotgun (WGS) entry which is preliminary data.</text>
</comment>